<sequence length="51" mass="5573">MTVSFQQVKQKRFSGCLSSRGLALATALCCMKSVFTRYFQAALGLLIVNSP</sequence>
<comment type="caution">
    <text evidence="1">The sequence shown here is derived from an EMBL/GenBank/DDBJ whole genome shotgun (WGS) entry which is preliminary data.</text>
</comment>
<accession>C4GJG3</accession>
<dbReference type="HOGENOM" id="CLU_3099798_0_0_4"/>
<dbReference type="AlphaFoldDB" id="C4GJG3"/>
<protein>
    <submittedName>
        <fullName evidence="1">Uncharacterized protein</fullName>
    </submittedName>
</protein>
<dbReference type="EMBL" id="ACJW02000003">
    <property type="protein sequence ID" value="EEP67935.1"/>
    <property type="molecule type" value="Genomic_DNA"/>
</dbReference>
<name>C4GJG3_9NEIS</name>
<proteinExistence type="predicted"/>
<organism evidence="1 2">
    <name type="scientific">Kingella oralis ATCC 51147</name>
    <dbReference type="NCBI Taxonomy" id="629741"/>
    <lineage>
        <taxon>Bacteria</taxon>
        <taxon>Pseudomonadati</taxon>
        <taxon>Pseudomonadota</taxon>
        <taxon>Betaproteobacteria</taxon>
        <taxon>Neisseriales</taxon>
        <taxon>Neisseriaceae</taxon>
        <taxon>Kingella</taxon>
    </lineage>
</organism>
<evidence type="ECO:0000313" key="2">
    <source>
        <dbReference type="Proteomes" id="UP000003009"/>
    </source>
</evidence>
<gene>
    <name evidence="1" type="ORF">GCWU000324_02186</name>
</gene>
<keyword evidence="2" id="KW-1185">Reference proteome</keyword>
<reference evidence="1" key="1">
    <citation type="submission" date="2009-04" db="EMBL/GenBank/DDBJ databases">
        <authorList>
            <person name="Weinstock G."/>
            <person name="Sodergren E."/>
            <person name="Clifton S."/>
            <person name="Fulton L."/>
            <person name="Fulton B."/>
            <person name="Courtney L."/>
            <person name="Fronick C."/>
            <person name="Harrison M."/>
            <person name="Strong C."/>
            <person name="Farmer C."/>
            <person name="Delahaunty K."/>
            <person name="Markovic C."/>
            <person name="Hall O."/>
            <person name="Minx P."/>
            <person name="Tomlinson C."/>
            <person name="Mitreva M."/>
            <person name="Nelson J."/>
            <person name="Hou S."/>
            <person name="Wollam A."/>
            <person name="Pepin K.H."/>
            <person name="Johnson M."/>
            <person name="Bhonagiri V."/>
            <person name="Nash W.E."/>
            <person name="Warren W."/>
            <person name="Chinwalla A."/>
            <person name="Mardis E.R."/>
            <person name="Wilson R.K."/>
        </authorList>
    </citation>
    <scope>NUCLEOTIDE SEQUENCE [LARGE SCALE GENOMIC DNA]</scope>
    <source>
        <strain evidence="1">ATCC 51147</strain>
    </source>
</reference>
<dbReference type="Proteomes" id="UP000003009">
    <property type="component" value="Unassembled WGS sequence"/>
</dbReference>
<evidence type="ECO:0000313" key="1">
    <source>
        <dbReference type="EMBL" id="EEP67935.1"/>
    </source>
</evidence>